<dbReference type="STRING" id="2018661.A0A2A2M0B6"/>
<keyword evidence="4" id="KW-1185">Reference proteome</keyword>
<dbReference type="InterPro" id="IPR000175">
    <property type="entry name" value="Na/ntran_symport"/>
</dbReference>
<protein>
    <submittedName>
        <fullName evidence="3">Uncharacterized protein</fullName>
    </submittedName>
</protein>
<feature type="compositionally biased region" description="Low complexity" evidence="1">
    <location>
        <begin position="293"/>
        <end position="307"/>
    </location>
</feature>
<evidence type="ECO:0000313" key="4">
    <source>
        <dbReference type="Proteomes" id="UP000218231"/>
    </source>
</evidence>
<sequence>MLRIPQYTSRSSRFKHKLMYIFGPNGLYIRFSWTVFCPFILSLLLIASVVGYRRIKFAGIDIPILYELVAWVVMVGPLLIIPIIAIIQIRQNWMEGKTTRSLFDSNNWCQDDVGNEQFEFVERSVRPSTRRIPNRENTYMYIDPVSRGPTSKSRIHPMEQYGWRTGRLRDWQIDNSRQESVDSFASKSMSSQKSTLGGDFALFGSPPVSNAFLISDAVTVRTRPIRQANVVEEDVKVDDKIVEVAEEIERNLKEPKRKIHSEPPIPASPCPPRRHSPCRSEPPICQSQPPLKSIRSISESEVECSSNSDEDDNGSEKGRRRQRVTVVRRHPSQDSWGAAASMGSISITPVDIPRQRSLSSIVIDDNKRPRSSGRVLSQLKRPAPIQSPSSTM</sequence>
<evidence type="ECO:0000256" key="2">
    <source>
        <dbReference type="SAM" id="Phobius"/>
    </source>
</evidence>
<organism evidence="3 4">
    <name type="scientific">Diploscapter pachys</name>
    <dbReference type="NCBI Taxonomy" id="2018661"/>
    <lineage>
        <taxon>Eukaryota</taxon>
        <taxon>Metazoa</taxon>
        <taxon>Ecdysozoa</taxon>
        <taxon>Nematoda</taxon>
        <taxon>Chromadorea</taxon>
        <taxon>Rhabditida</taxon>
        <taxon>Rhabditina</taxon>
        <taxon>Rhabditomorpha</taxon>
        <taxon>Rhabditoidea</taxon>
        <taxon>Rhabditidae</taxon>
        <taxon>Diploscapter</taxon>
    </lineage>
</organism>
<dbReference type="Proteomes" id="UP000218231">
    <property type="component" value="Unassembled WGS sequence"/>
</dbReference>
<feature type="transmembrane region" description="Helical" evidence="2">
    <location>
        <begin position="27"/>
        <end position="52"/>
    </location>
</feature>
<feature type="transmembrane region" description="Helical" evidence="2">
    <location>
        <begin position="64"/>
        <end position="87"/>
    </location>
</feature>
<name>A0A2A2M0B6_9BILA</name>
<reference evidence="3 4" key="1">
    <citation type="journal article" date="2017" name="Curr. Biol.">
        <title>Genome architecture and evolution of a unichromosomal asexual nematode.</title>
        <authorList>
            <person name="Fradin H."/>
            <person name="Zegar C."/>
            <person name="Gutwein M."/>
            <person name="Lucas J."/>
            <person name="Kovtun M."/>
            <person name="Corcoran D."/>
            <person name="Baugh L.R."/>
            <person name="Kiontke K."/>
            <person name="Gunsalus K."/>
            <person name="Fitch D.H."/>
            <person name="Piano F."/>
        </authorList>
    </citation>
    <scope>NUCLEOTIDE SEQUENCE [LARGE SCALE GENOMIC DNA]</scope>
    <source>
        <strain evidence="3">PF1309</strain>
    </source>
</reference>
<evidence type="ECO:0000313" key="3">
    <source>
        <dbReference type="EMBL" id="PAV91932.1"/>
    </source>
</evidence>
<feature type="region of interest" description="Disordered" evidence="1">
    <location>
        <begin position="253"/>
        <end position="392"/>
    </location>
</feature>
<dbReference type="OrthoDB" id="6581954at2759"/>
<dbReference type="EMBL" id="LIAE01006281">
    <property type="protein sequence ID" value="PAV91932.1"/>
    <property type="molecule type" value="Genomic_DNA"/>
</dbReference>
<comment type="caution">
    <text evidence="3">The sequence shown here is derived from an EMBL/GenBank/DDBJ whole genome shotgun (WGS) entry which is preliminary data.</text>
</comment>
<accession>A0A2A2M0B6</accession>
<gene>
    <name evidence="3" type="ORF">WR25_06231</name>
</gene>
<feature type="compositionally biased region" description="Basic residues" evidence="1">
    <location>
        <begin position="318"/>
        <end position="330"/>
    </location>
</feature>
<proteinExistence type="predicted"/>
<dbReference type="PROSITE" id="PS50267">
    <property type="entry name" value="NA_NEUROTRAN_SYMP_3"/>
    <property type="match status" value="1"/>
</dbReference>
<dbReference type="GO" id="GO:0016020">
    <property type="term" value="C:membrane"/>
    <property type="evidence" value="ECO:0007669"/>
    <property type="project" value="InterPro"/>
</dbReference>
<keyword evidence="2" id="KW-0812">Transmembrane</keyword>
<keyword evidence="2" id="KW-0472">Membrane</keyword>
<keyword evidence="2" id="KW-1133">Transmembrane helix</keyword>
<evidence type="ECO:0000256" key="1">
    <source>
        <dbReference type="SAM" id="MobiDB-lite"/>
    </source>
</evidence>
<dbReference type="AlphaFoldDB" id="A0A2A2M0B6"/>